<gene>
    <name evidence="5 6" type="primary">rplJ</name>
    <name evidence="6" type="ORF">VXJ25_07455</name>
</gene>
<evidence type="ECO:0000256" key="3">
    <source>
        <dbReference type="ARBA" id="ARBA00023274"/>
    </source>
</evidence>
<keyword evidence="7" id="KW-1185">Reference proteome</keyword>
<organism evidence="6 7">
    <name type="scientific">Olsenella absiana</name>
    <dbReference type="NCBI Taxonomy" id="3115222"/>
    <lineage>
        <taxon>Bacteria</taxon>
        <taxon>Bacillati</taxon>
        <taxon>Actinomycetota</taxon>
        <taxon>Coriobacteriia</taxon>
        <taxon>Coriobacteriales</taxon>
        <taxon>Atopobiaceae</taxon>
        <taxon>Olsenella</taxon>
    </lineage>
</organism>
<dbReference type="EMBL" id="JAZGJQ010000008">
    <property type="protein sequence ID" value="MEE6147817.1"/>
    <property type="molecule type" value="Genomic_DNA"/>
</dbReference>
<dbReference type="InterPro" id="IPR047865">
    <property type="entry name" value="Ribosomal_uL10_bac_type"/>
</dbReference>
<dbReference type="HAMAP" id="MF_00362">
    <property type="entry name" value="Ribosomal_uL10"/>
    <property type="match status" value="1"/>
</dbReference>
<name>A0ABU7RB34_9ACTN</name>
<protein>
    <recommendedName>
        <fullName evidence="4 5">Large ribosomal subunit protein uL10</fullName>
    </recommendedName>
</protein>
<keyword evidence="2 5" id="KW-0689">Ribosomal protein</keyword>
<dbReference type="Proteomes" id="UP001332931">
    <property type="component" value="Unassembled WGS sequence"/>
</dbReference>
<dbReference type="InterPro" id="IPR043141">
    <property type="entry name" value="Ribosomal_uL10-like_sf"/>
</dbReference>
<keyword evidence="5" id="KW-0694">RNA-binding</keyword>
<dbReference type="Gene3D" id="6.10.250.290">
    <property type="match status" value="1"/>
</dbReference>
<comment type="similarity">
    <text evidence="1 5">Belongs to the universal ribosomal protein uL10 family.</text>
</comment>
<dbReference type="RefSeq" id="WP_330958583.1">
    <property type="nucleotide sequence ID" value="NZ_JAZGJQ010000008.1"/>
</dbReference>
<sequence>MPAQANIDMLQKVTESLESSKGVFVIDYRGLTVKETQELRHALRDANSTMKVYKNNIVNIALKNAGLPDISDKLKGTCAYVFFENDPVDAAKAIKKESEALKKIEWVAGIADGKALDAESAKAYAELPSHDELVAQLVYVLAAPLRGIASVCAGPARGLVTALSQVAEQKEKEAA</sequence>
<reference evidence="6 7" key="1">
    <citation type="submission" date="2024-01" db="EMBL/GenBank/DDBJ databases">
        <title>Description of Olsenella sp. nov., isolated from pig feces.</title>
        <authorList>
            <person name="Chang Y.-H."/>
        </authorList>
    </citation>
    <scope>NUCLEOTIDE SEQUENCE [LARGE SCALE GENOMIC DNA]</scope>
    <source>
        <strain evidence="6 7">YH-ols2223</strain>
    </source>
</reference>
<evidence type="ECO:0000256" key="5">
    <source>
        <dbReference type="HAMAP-Rule" id="MF_00362"/>
    </source>
</evidence>
<evidence type="ECO:0000313" key="7">
    <source>
        <dbReference type="Proteomes" id="UP001332931"/>
    </source>
</evidence>
<evidence type="ECO:0000256" key="1">
    <source>
        <dbReference type="ARBA" id="ARBA00008889"/>
    </source>
</evidence>
<comment type="caution">
    <text evidence="6">The sequence shown here is derived from an EMBL/GenBank/DDBJ whole genome shotgun (WGS) entry which is preliminary data.</text>
</comment>
<dbReference type="Gene3D" id="3.30.70.1730">
    <property type="match status" value="1"/>
</dbReference>
<dbReference type="CDD" id="cd05797">
    <property type="entry name" value="Ribosomal_L10"/>
    <property type="match status" value="1"/>
</dbReference>
<proteinExistence type="inferred from homology"/>
<dbReference type="PANTHER" id="PTHR11560">
    <property type="entry name" value="39S RIBOSOMAL PROTEIN L10, MITOCHONDRIAL"/>
    <property type="match status" value="1"/>
</dbReference>
<dbReference type="NCBIfam" id="NF000955">
    <property type="entry name" value="PRK00099.1-1"/>
    <property type="match status" value="1"/>
</dbReference>
<keyword evidence="3 5" id="KW-0687">Ribonucleoprotein</keyword>
<evidence type="ECO:0000313" key="6">
    <source>
        <dbReference type="EMBL" id="MEE6147817.1"/>
    </source>
</evidence>
<dbReference type="InterPro" id="IPR001790">
    <property type="entry name" value="Ribosomal_uL10"/>
</dbReference>
<evidence type="ECO:0000256" key="2">
    <source>
        <dbReference type="ARBA" id="ARBA00022980"/>
    </source>
</evidence>
<dbReference type="GO" id="GO:0005840">
    <property type="term" value="C:ribosome"/>
    <property type="evidence" value="ECO:0007669"/>
    <property type="project" value="UniProtKB-KW"/>
</dbReference>
<dbReference type="InterPro" id="IPR022973">
    <property type="entry name" value="Ribosomal_uL10_bac"/>
</dbReference>
<evidence type="ECO:0000256" key="4">
    <source>
        <dbReference type="ARBA" id="ARBA00035202"/>
    </source>
</evidence>
<keyword evidence="5" id="KW-0699">rRNA-binding</keyword>
<comment type="subunit">
    <text evidence="5">Part of the ribosomal stalk of the 50S ribosomal subunit. The N-terminus interacts with L11 and the large rRNA to form the base of the stalk. The C-terminus forms an elongated spine to which L12 dimers bind in a sequential fashion forming a multimeric L10(L12)X complex.</text>
</comment>
<dbReference type="Pfam" id="PF00466">
    <property type="entry name" value="Ribosomal_L10"/>
    <property type="match status" value="1"/>
</dbReference>
<comment type="function">
    <text evidence="5">Forms part of the ribosomal stalk, playing a central role in the interaction of the ribosome with GTP-bound translation factors.</text>
</comment>
<dbReference type="SUPFAM" id="SSF160369">
    <property type="entry name" value="Ribosomal protein L10-like"/>
    <property type="match status" value="1"/>
</dbReference>
<accession>A0ABU7RB34</accession>